<dbReference type="Proteomes" id="UP000326509">
    <property type="component" value="Unassembled WGS sequence"/>
</dbReference>
<evidence type="ECO:0008006" key="3">
    <source>
        <dbReference type="Google" id="ProtNLM"/>
    </source>
</evidence>
<evidence type="ECO:0000313" key="1">
    <source>
        <dbReference type="EMBL" id="GER60501.1"/>
    </source>
</evidence>
<dbReference type="OrthoDB" id="1467297at2"/>
<keyword evidence="2" id="KW-1185">Reference proteome</keyword>
<evidence type="ECO:0000313" key="2">
    <source>
        <dbReference type="Proteomes" id="UP000326509"/>
    </source>
</evidence>
<sequence length="112" mass="13466">MLEGWKEFTEIVAKEGKHILHSHLRMGTPKLEGNLIHLVFPNETIKIEMEREKYELLQFLRKKLQNYDVDLSIEVDEKEMKRYAYTTKEKYEKLVAINPLLEELRKTFDLDI</sequence>
<name>A0A5J4J3V8_9FLAO</name>
<dbReference type="EMBL" id="BKCG01000008">
    <property type="protein sequence ID" value="GER60501.1"/>
    <property type="molecule type" value="Genomic_DNA"/>
</dbReference>
<organism evidence="1 2">
    <name type="scientific">Patiriisocius marinus</name>
    <dbReference type="NCBI Taxonomy" id="1397112"/>
    <lineage>
        <taxon>Bacteria</taxon>
        <taxon>Pseudomonadati</taxon>
        <taxon>Bacteroidota</taxon>
        <taxon>Flavobacteriia</taxon>
        <taxon>Flavobacteriales</taxon>
        <taxon>Flavobacteriaceae</taxon>
        <taxon>Patiriisocius</taxon>
    </lineage>
</organism>
<reference evidence="1 2" key="1">
    <citation type="submission" date="2019-08" db="EMBL/GenBank/DDBJ databases">
        <title>Draft genome sequence of Ulvibacter marinus type strain NBRC 109484.</title>
        <authorList>
            <person name="Kawano K."/>
            <person name="Ushijima N."/>
            <person name="Kihara M."/>
            <person name="Itoh H."/>
        </authorList>
    </citation>
    <scope>NUCLEOTIDE SEQUENCE [LARGE SCALE GENOMIC DNA]</scope>
    <source>
        <strain evidence="1 2">NBRC 109484</strain>
    </source>
</reference>
<accession>A0A5J4J3V8</accession>
<gene>
    <name evidence="1" type="ORF">ULMA_26090</name>
</gene>
<dbReference type="AlphaFoldDB" id="A0A5J4J3V8"/>
<proteinExistence type="predicted"/>
<comment type="caution">
    <text evidence="1">The sequence shown here is derived from an EMBL/GenBank/DDBJ whole genome shotgun (WGS) entry which is preliminary data.</text>
</comment>
<protein>
    <recommendedName>
        <fullName evidence="3">DNA polymerase III subunit gamma/tau</fullName>
    </recommendedName>
</protein>